<evidence type="ECO:0000313" key="2">
    <source>
        <dbReference type="EMBL" id="OAA81714.1"/>
    </source>
</evidence>
<feature type="transmembrane region" description="Helical" evidence="1">
    <location>
        <begin position="147"/>
        <end position="171"/>
    </location>
</feature>
<proteinExistence type="predicted"/>
<feature type="transmembrane region" description="Helical" evidence="1">
    <location>
        <begin position="114"/>
        <end position="135"/>
    </location>
</feature>
<evidence type="ECO:0000256" key="1">
    <source>
        <dbReference type="SAM" id="Phobius"/>
    </source>
</evidence>
<keyword evidence="3" id="KW-1185">Reference proteome</keyword>
<dbReference type="Proteomes" id="UP000076881">
    <property type="component" value="Unassembled WGS sequence"/>
</dbReference>
<sequence length="273" mass="29126">MAGTGSWASLEARYGKLFRTLTWVAFIPALPMLLAHGFMSKNAVPVAGLVPQSLSTVAGIWLLRRQSKSRALQDADGKQIGAGGSGGIMGSVEGAAEDGIHEVDAIGEKLTHPFLVFAFDIAIAAGIMVVLVYTWKSSSKSAALSMLAAYATIPLILSFISHVALAFAALWDGLAIHGHIKWAAARAIEPDCPNCSHSLWPEQPTVPWSRFFKKKSTNSYVPVFADGARSYHSEDEDHHGILGYGSAPQAIDIQSKKKSKALAPVDETSALLE</sequence>
<evidence type="ECO:0000313" key="3">
    <source>
        <dbReference type="Proteomes" id="UP000076881"/>
    </source>
</evidence>
<feature type="transmembrane region" description="Helical" evidence="1">
    <location>
        <begin position="21"/>
        <end position="39"/>
    </location>
</feature>
<dbReference type="EMBL" id="AZHF01000001">
    <property type="protein sequence ID" value="OAA81714.1"/>
    <property type="molecule type" value="Genomic_DNA"/>
</dbReference>
<gene>
    <name evidence="2" type="ORF">LEL_01259</name>
</gene>
<reference evidence="2 3" key="1">
    <citation type="journal article" date="2016" name="Genome Biol. Evol.">
        <title>Divergent and convergent evolution of fungal pathogenicity.</title>
        <authorList>
            <person name="Shang Y."/>
            <person name="Xiao G."/>
            <person name="Zheng P."/>
            <person name="Cen K."/>
            <person name="Zhan S."/>
            <person name="Wang C."/>
        </authorList>
    </citation>
    <scope>NUCLEOTIDE SEQUENCE [LARGE SCALE GENOMIC DNA]</scope>
    <source>
        <strain evidence="2 3">RCEF 1005</strain>
    </source>
</reference>
<name>A0A168KHT6_CORDF</name>
<dbReference type="OrthoDB" id="5241710at2759"/>
<dbReference type="AlphaFoldDB" id="A0A168KHT6"/>
<keyword evidence="1" id="KW-0812">Transmembrane</keyword>
<keyword evidence="1" id="KW-0472">Membrane</keyword>
<protein>
    <submittedName>
        <fullName evidence="2">Uncharacterized protein</fullName>
    </submittedName>
</protein>
<keyword evidence="1" id="KW-1133">Transmembrane helix</keyword>
<dbReference type="STRING" id="1081108.A0A168KHT6"/>
<organism evidence="2 3">
    <name type="scientific">Akanthomyces lecanii RCEF 1005</name>
    <dbReference type="NCBI Taxonomy" id="1081108"/>
    <lineage>
        <taxon>Eukaryota</taxon>
        <taxon>Fungi</taxon>
        <taxon>Dikarya</taxon>
        <taxon>Ascomycota</taxon>
        <taxon>Pezizomycotina</taxon>
        <taxon>Sordariomycetes</taxon>
        <taxon>Hypocreomycetidae</taxon>
        <taxon>Hypocreales</taxon>
        <taxon>Cordycipitaceae</taxon>
        <taxon>Akanthomyces</taxon>
        <taxon>Cordyceps confragosa</taxon>
    </lineage>
</organism>
<comment type="caution">
    <text evidence="2">The sequence shown here is derived from an EMBL/GenBank/DDBJ whole genome shotgun (WGS) entry which is preliminary data.</text>
</comment>
<accession>A0A168KHT6</accession>
<feature type="transmembrane region" description="Helical" evidence="1">
    <location>
        <begin position="45"/>
        <end position="63"/>
    </location>
</feature>